<keyword evidence="10" id="KW-0479">Metal-binding</keyword>
<evidence type="ECO:0000256" key="7">
    <source>
        <dbReference type="ARBA" id="ARBA00022676"/>
    </source>
</evidence>
<sequence length="784" mass="90978">MALRFSFVNIILCIALLIALVQVLTIYVFSSNYNSVLDERTRKSLYEESFIQENKEQQLQKISDDDLTESKSQQQLQEISVDDKCVIKHKDAISAISRAKTESCRNEIKKTACLAEADNLYWTNITRLCPVDRSKGRPAHSVEPKEEIGPPIRIMYAMVVHGRAFRQVQRLFKALFHTNHYFYFHVDSRSDYLYEQVKKLASQFKNVAVAPWRMATIWGGASLLSMLLQMMEDTLKIKEWKWDFFINLSASDYPVQDDEKLCSFLRAHRDENFLKPHGGAVEKFIRKQGISRTFLECDEHMWRLGERKLPDTIDFDGGSDWIALNRKFVEYVVFSEDTLVLGLKHFYRYALLPAESFFHSVLRNSPHCETYAKGNLRLTNWKRKLGCRCQYKHIVDWCGCSPNDYKTEDFVRLKGQTINHFARKFEPIINQEIINMLDQWLYGELHDLKALNSYWENLYDEKTDKVAHFDIPITFLQSFARIASKSLSESSNCRYTPIWKAKEATLYNLNDKLDGVLTIFDVKVVSNVIKRDFLSLEAFFKPKDTMFLYNGNRSEPANRLKGLNIGTSWDQKERIFRNIAGMIGPDDNPTLVHRWVHGEEFHVRIVWQDPLNVIAGMYQMKVEKNWVISFHKPTFNKPLRPGTWVVKIMYNDDEVLGEVKFLVIPQAYFEGKPAQLEDVIASNNGPPAGLYSSDFVIEFDRDANNTLERVKEFSEKATSTSFELENWIDKNILNHWDLEAICSLNNIPFKTCGNIDLCSGTTWSSKSPDPKSEIGKIKPSGRLR</sequence>
<feature type="transmembrane region" description="Helical" evidence="21">
    <location>
        <begin position="7"/>
        <end position="29"/>
    </location>
</feature>
<evidence type="ECO:0000256" key="20">
    <source>
        <dbReference type="SAM" id="MobiDB-lite"/>
    </source>
</evidence>
<name>A0ABM4CDN3_HYDVU</name>
<keyword evidence="23" id="KW-1185">Reference proteome</keyword>
<organism evidence="23 24">
    <name type="scientific">Hydra vulgaris</name>
    <name type="common">Hydra</name>
    <name type="synonym">Hydra attenuata</name>
    <dbReference type="NCBI Taxonomy" id="6087"/>
    <lineage>
        <taxon>Eukaryota</taxon>
        <taxon>Metazoa</taxon>
        <taxon>Cnidaria</taxon>
        <taxon>Hydrozoa</taxon>
        <taxon>Hydroidolina</taxon>
        <taxon>Anthoathecata</taxon>
        <taxon>Aplanulata</taxon>
        <taxon>Hydridae</taxon>
        <taxon>Hydra</taxon>
    </lineage>
</organism>
<accession>A0ABM4CDN3</accession>
<dbReference type="InterPro" id="IPR003406">
    <property type="entry name" value="Glyco_trans_14"/>
</dbReference>
<protein>
    <recommendedName>
        <fullName evidence="6">protein xylosyltransferase</fullName>
        <ecNumber evidence="6">2.4.2.26</ecNumber>
    </recommendedName>
    <alternativeName>
        <fullName evidence="18">Peptide O-xylosyltransferase</fullName>
    </alternativeName>
</protein>
<keyword evidence="14" id="KW-0333">Golgi apparatus</keyword>
<comment type="catalytic activity">
    <reaction evidence="19">
        <text>UDP-alpha-D-xylose + L-seryl-[protein] = 3-O-(beta-D-xylosyl)-L-seryl-[protein] + UDP + H(+)</text>
        <dbReference type="Rhea" id="RHEA:50192"/>
        <dbReference type="Rhea" id="RHEA-COMP:9863"/>
        <dbReference type="Rhea" id="RHEA-COMP:12567"/>
        <dbReference type="ChEBI" id="CHEBI:15378"/>
        <dbReference type="ChEBI" id="CHEBI:29999"/>
        <dbReference type="ChEBI" id="CHEBI:57632"/>
        <dbReference type="ChEBI" id="CHEBI:58223"/>
        <dbReference type="ChEBI" id="CHEBI:132085"/>
        <dbReference type="EC" id="2.4.2.26"/>
    </reaction>
</comment>
<evidence type="ECO:0000256" key="1">
    <source>
        <dbReference type="ARBA" id="ARBA00004323"/>
    </source>
</evidence>
<evidence type="ECO:0000256" key="17">
    <source>
        <dbReference type="ARBA" id="ARBA00023180"/>
    </source>
</evidence>
<keyword evidence="7" id="KW-0328">Glycosyltransferase</keyword>
<dbReference type="Pfam" id="PF12529">
    <property type="entry name" value="Xylo_C"/>
    <property type="match status" value="1"/>
</dbReference>
<evidence type="ECO:0000313" key="23">
    <source>
        <dbReference type="Proteomes" id="UP001652625"/>
    </source>
</evidence>
<keyword evidence="8" id="KW-0808">Transferase</keyword>
<evidence type="ECO:0000256" key="4">
    <source>
        <dbReference type="ARBA" id="ARBA00005093"/>
    </source>
</evidence>
<keyword evidence="13 21" id="KW-1133">Transmembrane helix</keyword>
<feature type="domain" description="Xylosyltransferase C-terminal" evidence="22">
    <location>
        <begin position="438"/>
        <end position="615"/>
    </location>
</feature>
<dbReference type="Pfam" id="PF02485">
    <property type="entry name" value="Branch"/>
    <property type="match status" value="1"/>
</dbReference>
<proteinExistence type="inferred from homology"/>
<evidence type="ECO:0000256" key="11">
    <source>
        <dbReference type="ARBA" id="ARBA00022824"/>
    </source>
</evidence>
<comment type="subcellular location">
    <subcellularLocation>
        <location evidence="2">Endoplasmic reticulum membrane</location>
        <topology evidence="2">Single-pass type II membrane protein</topology>
    </subcellularLocation>
    <subcellularLocation>
        <location evidence="1">Golgi apparatus membrane</location>
        <topology evidence="1">Single-pass type II membrane protein</topology>
    </subcellularLocation>
</comment>
<keyword evidence="11" id="KW-0256">Endoplasmic reticulum</keyword>
<evidence type="ECO:0000259" key="22">
    <source>
        <dbReference type="Pfam" id="PF12529"/>
    </source>
</evidence>
<keyword evidence="9 21" id="KW-0812">Transmembrane</keyword>
<evidence type="ECO:0000256" key="14">
    <source>
        <dbReference type="ARBA" id="ARBA00023034"/>
    </source>
</evidence>
<feature type="region of interest" description="Disordered" evidence="20">
    <location>
        <begin position="763"/>
        <end position="784"/>
    </location>
</feature>
<comment type="pathway">
    <text evidence="4">Glycan metabolism; heparan sulfate biosynthesis.</text>
</comment>
<dbReference type="EC" id="2.4.2.26" evidence="6"/>
<comment type="pathway">
    <text evidence="3">Glycan metabolism; chondroitin sulfate biosynthesis.</text>
</comment>
<dbReference type="PANTHER" id="PTHR46025">
    <property type="entry name" value="XYLOSYLTRANSFERASE OXT"/>
    <property type="match status" value="1"/>
</dbReference>
<evidence type="ECO:0000256" key="18">
    <source>
        <dbReference type="ARBA" id="ARBA00042865"/>
    </source>
</evidence>
<dbReference type="PANTHER" id="PTHR46025:SF3">
    <property type="entry name" value="XYLOSYLTRANSFERASE OXT"/>
    <property type="match status" value="1"/>
</dbReference>
<evidence type="ECO:0000256" key="12">
    <source>
        <dbReference type="ARBA" id="ARBA00022968"/>
    </source>
</evidence>
<evidence type="ECO:0000256" key="8">
    <source>
        <dbReference type="ARBA" id="ARBA00022679"/>
    </source>
</evidence>
<evidence type="ECO:0000256" key="10">
    <source>
        <dbReference type="ARBA" id="ARBA00022723"/>
    </source>
</evidence>
<keyword evidence="16" id="KW-1015">Disulfide bond</keyword>
<evidence type="ECO:0000313" key="24">
    <source>
        <dbReference type="RefSeq" id="XP_065659775.1"/>
    </source>
</evidence>
<keyword evidence="15 21" id="KW-0472">Membrane</keyword>
<evidence type="ECO:0000256" key="19">
    <source>
        <dbReference type="ARBA" id="ARBA00047847"/>
    </source>
</evidence>
<evidence type="ECO:0000256" key="13">
    <source>
        <dbReference type="ARBA" id="ARBA00022989"/>
    </source>
</evidence>
<evidence type="ECO:0000256" key="16">
    <source>
        <dbReference type="ARBA" id="ARBA00023157"/>
    </source>
</evidence>
<keyword evidence="12" id="KW-0735">Signal-anchor</keyword>
<gene>
    <name evidence="24" type="primary">LOC100202092</name>
</gene>
<dbReference type="InterPro" id="IPR024448">
    <property type="entry name" value="XylT_C"/>
</dbReference>
<evidence type="ECO:0000256" key="21">
    <source>
        <dbReference type="SAM" id="Phobius"/>
    </source>
</evidence>
<comment type="similarity">
    <text evidence="5">Belongs to the glycosyltransferase 14 family. XylT subfamily.</text>
</comment>
<keyword evidence="17" id="KW-0325">Glycoprotein</keyword>
<reference evidence="24" key="1">
    <citation type="submission" date="2025-08" db="UniProtKB">
        <authorList>
            <consortium name="RefSeq"/>
        </authorList>
    </citation>
    <scope>IDENTIFICATION</scope>
</reference>
<dbReference type="GeneID" id="100202092"/>
<evidence type="ECO:0000256" key="6">
    <source>
        <dbReference type="ARBA" id="ARBA00011972"/>
    </source>
</evidence>
<evidence type="ECO:0000256" key="5">
    <source>
        <dbReference type="ARBA" id="ARBA00010195"/>
    </source>
</evidence>
<evidence type="ECO:0000256" key="9">
    <source>
        <dbReference type="ARBA" id="ARBA00022692"/>
    </source>
</evidence>
<evidence type="ECO:0000256" key="2">
    <source>
        <dbReference type="ARBA" id="ARBA00004648"/>
    </source>
</evidence>
<evidence type="ECO:0000256" key="3">
    <source>
        <dbReference type="ARBA" id="ARBA00004840"/>
    </source>
</evidence>
<evidence type="ECO:0000256" key="15">
    <source>
        <dbReference type="ARBA" id="ARBA00023136"/>
    </source>
</evidence>
<dbReference type="RefSeq" id="XP_065659775.1">
    <property type="nucleotide sequence ID" value="XM_065803703.1"/>
</dbReference>
<dbReference type="Proteomes" id="UP001652625">
    <property type="component" value="Chromosome 08"/>
</dbReference>
<dbReference type="InterPro" id="IPR043538">
    <property type="entry name" value="XYLT"/>
</dbReference>